<dbReference type="Proteomes" id="UP000296374">
    <property type="component" value="Chromosome"/>
</dbReference>
<evidence type="ECO:0000259" key="1">
    <source>
        <dbReference type="Pfam" id="PF12102"/>
    </source>
</evidence>
<dbReference type="KEGG" id="plia:E4191_02720"/>
<organism evidence="2 3">
    <name type="scientific">Paracoccus liaowanqingii</name>
    <dbReference type="NCBI Taxonomy" id="2560053"/>
    <lineage>
        <taxon>Bacteria</taxon>
        <taxon>Pseudomonadati</taxon>
        <taxon>Pseudomonadota</taxon>
        <taxon>Alphaproteobacteria</taxon>
        <taxon>Rhodobacterales</taxon>
        <taxon>Paracoccaceae</taxon>
        <taxon>Paracoccus</taxon>
    </lineage>
</organism>
<dbReference type="Pfam" id="PF12102">
    <property type="entry name" value="MrcB_N"/>
    <property type="match status" value="1"/>
</dbReference>
<feature type="domain" description="Type IV methyl-directed restriction enzyme EcoKMcrB subunit DNA-binding" evidence="1">
    <location>
        <begin position="55"/>
        <end position="232"/>
    </location>
</feature>
<proteinExistence type="predicted"/>
<gene>
    <name evidence="2" type="ORF">E4191_02720</name>
</gene>
<evidence type="ECO:0000313" key="2">
    <source>
        <dbReference type="EMBL" id="QBX33752.1"/>
    </source>
</evidence>
<accession>A0A4V1BIR9</accession>
<protein>
    <submittedName>
        <fullName evidence="2">DUF3578 domain-containing protein</fullName>
    </submittedName>
</protein>
<dbReference type="AlphaFoldDB" id="A0A4V1BIR9"/>
<sequence length="235" mass="24992">MVHRRAVPSRAEIQALRAGAAVRGLRARRDGGRAAGLTDAPILSPLAAALSLTARRYAFERQRPVTGSAFASFFRRDVAALARALTDRRPERLLVRASTGAPGWASIPWLACFAPHVTRSMRHGLYVVIFIDPVGERIVLSLQHGAADALTRHGATEGRRILRQTAAATRAALAGCGHGFSDAPIVLNSTAALPLGYEAGCALSRVWQADAPDLAGLEDALSRMLDLYRDLVGGG</sequence>
<dbReference type="RefSeq" id="WP_135312048.1">
    <property type="nucleotide sequence ID" value="NZ_CP038439.1"/>
</dbReference>
<dbReference type="InterPro" id="IPR021961">
    <property type="entry name" value="McrB_DNA-bd"/>
</dbReference>
<name>A0A4V1BIR9_9RHOB</name>
<dbReference type="EMBL" id="CP038439">
    <property type="protein sequence ID" value="QBX33752.1"/>
    <property type="molecule type" value="Genomic_DNA"/>
</dbReference>
<dbReference type="Gene3D" id="3.30.920.90">
    <property type="match status" value="1"/>
</dbReference>
<evidence type="ECO:0000313" key="3">
    <source>
        <dbReference type="Proteomes" id="UP000296374"/>
    </source>
</evidence>
<reference evidence="3" key="1">
    <citation type="submission" date="2019-03" db="EMBL/GenBank/DDBJ databases">
        <authorList>
            <person name="Li J."/>
        </authorList>
    </citation>
    <scope>NUCLEOTIDE SEQUENCE [LARGE SCALE GENOMIC DNA]</scope>
    <source>
        <strain evidence="3">2251</strain>
    </source>
</reference>